<organism evidence="1">
    <name type="scientific">bioreactor metagenome</name>
    <dbReference type="NCBI Taxonomy" id="1076179"/>
    <lineage>
        <taxon>unclassified sequences</taxon>
        <taxon>metagenomes</taxon>
        <taxon>ecological metagenomes</taxon>
    </lineage>
</organism>
<protein>
    <submittedName>
        <fullName evidence="1">Uncharacterized protein</fullName>
    </submittedName>
</protein>
<accession>A0A645EX11</accession>
<proteinExistence type="predicted"/>
<evidence type="ECO:0000313" key="1">
    <source>
        <dbReference type="EMBL" id="MPN06575.1"/>
    </source>
</evidence>
<reference evidence="1" key="1">
    <citation type="submission" date="2019-08" db="EMBL/GenBank/DDBJ databases">
        <authorList>
            <person name="Kucharzyk K."/>
            <person name="Murdoch R.W."/>
            <person name="Higgins S."/>
            <person name="Loffler F."/>
        </authorList>
    </citation>
    <scope>NUCLEOTIDE SEQUENCE</scope>
</reference>
<gene>
    <name evidence="1" type="ORF">SDC9_153831</name>
</gene>
<sequence length="229" mass="26322">MAGLDSIAQAAGRCNRNGESNEPKMVYTFQIRDENLDKLNDIRTGKETTANIIASYTNNEDLLSERCMKRFYQQYFSNVDGQMDYPIEGNSSIYAMLSENKYGKGNYQNRTGEMFAHYIPNAFYTADINFKVIDDDTRSVVVSYRDAESLLAEYRKQPQGIVTKEKIQIIKKLQKFSVSLYEWQFKVLTEQHALSTLDEETGITILGSNHYSKEIGVTMQSNPEQFFIQ</sequence>
<dbReference type="EMBL" id="VSSQ01052497">
    <property type="protein sequence ID" value="MPN06575.1"/>
    <property type="molecule type" value="Genomic_DNA"/>
</dbReference>
<name>A0A645EX11_9ZZZZ</name>
<dbReference type="AlphaFoldDB" id="A0A645EX11"/>
<comment type="caution">
    <text evidence="1">The sequence shown here is derived from an EMBL/GenBank/DDBJ whole genome shotgun (WGS) entry which is preliminary data.</text>
</comment>